<name>A0A3L8DFK4_OOCBI</name>
<dbReference type="InterPro" id="IPR013604">
    <property type="entry name" value="7TM_chemorcpt"/>
</dbReference>
<comment type="caution">
    <text evidence="9">The sequence shown here is derived from an EMBL/GenBank/DDBJ whole genome shotgun (WGS) entry which is preliminary data.</text>
</comment>
<organism evidence="9">
    <name type="scientific">Ooceraea biroi</name>
    <name type="common">Clonal raider ant</name>
    <name type="synonym">Cerapachys biroi</name>
    <dbReference type="NCBI Taxonomy" id="2015173"/>
    <lineage>
        <taxon>Eukaryota</taxon>
        <taxon>Metazoa</taxon>
        <taxon>Ecdysozoa</taxon>
        <taxon>Arthropoda</taxon>
        <taxon>Hexapoda</taxon>
        <taxon>Insecta</taxon>
        <taxon>Pterygota</taxon>
        <taxon>Neoptera</taxon>
        <taxon>Endopterygota</taxon>
        <taxon>Hymenoptera</taxon>
        <taxon>Apocrita</taxon>
        <taxon>Aculeata</taxon>
        <taxon>Formicoidea</taxon>
        <taxon>Formicidae</taxon>
        <taxon>Dorylinae</taxon>
        <taxon>Ooceraea</taxon>
    </lineage>
</organism>
<dbReference type="GO" id="GO:0043025">
    <property type="term" value="C:neuronal cell body"/>
    <property type="evidence" value="ECO:0007669"/>
    <property type="project" value="TreeGrafter"/>
</dbReference>
<dbReference type="Pfam" id="PF08395">
    <property type="entry name" value="7tm_7"/>
    <property type="match status" value="1"/>
</dbReference>
<keyword evidence="5 8" id="KW-0472">Membrane</keyword>
<dbReference type="PANTHER" id="PTHR21143">
    <property type="entry name" value="INVERTEBRATE GUSTATORY RECEPTOR"/>
    <property type="match status" value="1"/>
</dbReference>
<evidence type="ECO:0000256" key="2">
    <source>
        <dbReference type="ARBA" id="ARBA00022475"/>
    </source>
</evidence>
<dbReference type="GO" id="GO:0007165">
    <property type="term" value="P:signal transduction"/>
    <property type="evidence" value="ECO:0007669"/>
    <property type="project" value="UniProtKB-KW"/>
</dbReference>
<reference evidence="9" key="1">
    <citation type="journal article" date="2018" name="Genome Res.">
        <title>The genomic architecture and molecular evolution of ant odorant receptors.</title>
        <authorList>
            <person name="McKenzie S.K."/>
            <person name="Kronauer D.J.C."/>
        </authorList>
    </citation>
    <scope>NUCLEOTIDE SEQUENCE [LARGE SCALE GENOMIC DNA]</scope>
    <source>
        <strain evidence="9">Clonal line C1</strain>
    </source>
</reference>
<evidence type="ECO:0000256" key="1">
    <source>
        <dbReference type="ARBA" id="ARBA00004651"/>
    </source>
</evidence>
<dbReference type="GO" id="GO:0005886">
    <property type="term" value="C:plasma membrane"/>
    <property type="evidence" value="ECO:0007669"/>
    <property type="project" value="UniProtKB-SubCell"/>
</dbReference>
<dbReference type="AlphaFoldDB" id="A0A3L8DFK4"/>
<dbReference type="OrthoDB" id="7553044at2759"/>
<dbReference type="GO" id="GO:0030425">
    <property type="term" value="C:dendrite"/>
    <property type="evidence" value="ECO:0007669"/>
    <property type="project" value="TreeGrafter"/>
</dbReference>
<comment type="function">
    <text evidence="8">Gustatory receptor which mediates acceptance or avoidance behavior, depending on its substrates.</text>
</comment>
<feature type="transmembrane region" description="Helical" evidence="8">
    <location>
        <begin position="64"/>
        <end position="85"/>
    </location>
</feature>
<dbReference type="Proteomes" id="UP000279307">
    <property type="component" value="Chromosome 9"/>
</dbReference>
<accession>A0A3L8DFK4</accession>
<comment type="subcellular location">
    <subcellularLocation>
        <location evidence="1 8">Cell membrane</location>
        <topology evidence="1 8">Multi-pass membrane protein</topology>
    </subcellularLocation>
</comment>
<dbReference type="GO" id="GO:0050909">
    <property type="term" value="P:sensory perception of taste"/>
    <property type="evidence" value="ECO:0007669"/>
    <property type="project" value="InterPro"/>
</dbReference>
<proteinExistence type="inferred from homology"/>
<keyword evidence="3 8" id="KW-0812">Transmembrane</keyword>
<feature type="transmembrane region" description="Helical" evidence="8">
    <location>
        <begin position="293"/>
        <end position="309"/>
    </location>
</feature>
<evidence type="ECO:0000313" key="9">
    <source>
        <dbReference type="EMBL" id="RLU19071.1"/>
    </source>
</evidence>
<feature type="transmembrane region" description="Helical" evidence="8">
    <location>
        <begin position="6"/>
        <end position="23"/>
    </location>
</feature>
<keyword evidence="4 8" id="KW-1133">Transmembrane helix</keyword>
<feature type="transmembrane region" description="Helical" evidence="8">
    <location>
        <begin position="35"/>
        <end position="58"/>
    </location>
</feature>
<evidence type="ECO:0000256" key="3">
    <source>
        <dbReference type="ARBA" id="ARBA00022692"/>
    </source>
</evidence>
<keyword evidence="2 8" id="KW-1003">Cell membrane</keyword>
<evidence type="ECO:0000256" key="4">
    <source>
        <dbReference type="ARBA" id="ARBA00022989"/>
    </source>
</evidence>
<evidence type="ECO:0000256" key="6">
    <source>
        <dbReference type="ARBA" id="ARBA00023170"/>
    </source>
</evidence>
<feature type="transmembrane region" description="Helical" evidence="8">
    <location>
        <begin position="254"/>
        <end position="273"/>
    </location>
</feature>
<feature type="transmembrane region" description="Helical" evidence="8">
    <location>
        <begin position="149"/>
        <end position="178"/>
    </location>
</feature>
<dbReference type="GO" id="GO:0008049">
    <property type="term" value="P:male courtship behavior"/>
    <property type="evidence" value="ECO:0007669"/>
    <property type="project" value="TreeGrafter"/>
</dbReference>
<keyword evidence="7 8" id="KW-0807">Transducer</keyword>
<feature type="transmembrane region" description="Helical" evidence="8">
    <location>
        <begin position="119"/>
        <end position="143"/>
    </location>
</feature>
<reference evidence="9" key="2">
    <citation type="submission" date="2018-07" db="EMBL/GenBank/DDBJ databases">
        <authorList>
            <person name="Mckenzie S.K."/>
            <person name="Kronauer D.J.C."/>
        </authorList>
    </citation>
    <scope>NUCLEOTIDE SEQUENCE</scope>
    <source>
        <strain evidence="9">Clonal line C1</strain>
    </source>
</reference>
<keyword evidence="6 8" id="KW-0675">Receptor</keyword>
<dbReference type="GO" id="GO:0007635">
    <property type="term" value="P:chemosensory behavior"/>
    <property type="evidence" value="ECO:0007669"/>
    <property type="project" value="TreeGrafter"/>
</dbReference>
<dbReference type="EMBL" id="QOIP01000009">
    <property type="protein sequence ID" value="RLU19071.1"/>
    <property type="molecule type" value="Genomic_DNA"/>
</dbReference>
<dbReference type="GO" id="GO:0030424">
    <property type="term" value="C:axon"/>
    <property type="evidence" value="ECO:0007669"/>
    <property type="project" value="TreeGrafter"/>
</dbReference>
<evidence type="ECO:0000256" key="5">
    <source>
        <dbReference type="ARBA" id="ARBA00023136"/>
    </source>
</evidence>
<comment type="similarity">
    <text evidence="8">Belongs to the insect chemoreceptor superfamily. Gustatory receptor (GR) family.</text>
</comment>
<protein>
    <recommendedName>
        <fullName evidence="8">Gustatory receptor</fullName>
    </recommendedName>
</protein>
<evidence type="ECO:0000256" key="8">
    <source>
        <dbReference type="RuleBase" id="RU363108"/>
    </source>
</evidence>
<evidence type="ECO:0000256" key="7">
    <source>
        <dbReference type="ARBA" id="ARBA00023224"/>
    </source>
</evidence>
<dbReference type="PANTHER" id="PTHR21143:SF133">
    <property type="entry name" value="GUSTATORY AND PHEROMONE RECEPTOR 32A-RELATED"/>
    <property type="match status" value="1"/>
</dbReference>
<gene>
    <name evidence="9" type="ORF">DMN91_009429</name>
</gene>
<sequence>MKNIQTAISPLLILLCLCGFGVFEYPRGRSRFYPTIFYILIVWLLYTYIIIEVTTFLRRFNLELFVIIKTSITFAILTILLSLHYNKRFKCCLNKLNIVNDTLEKFGTIKNYAKLRRQITWLIIGWIAVIVLLNMIDSIWFFGKLPHSYAAMAICIPFLTNQTLHVNSLCDIFLLILLRYIGSQFDQINQCIAKLTEQDTQQVKHTWVISALPVDCRHIIGIKSNRHPPKVIVLILMHVHLELCVITRELTKIFGWHMVMQALAFNVITAQLIKDAYNAIIYSNSKYEMAIDLFVNYIWIITSIIKMIFCNCVCENVCSKAGETELFLNKLTHHNLDIETQDYIIQFLYKLLQRPLKISGLGLQFGHNFLLQCVNYIGTVIIITIQSPS</sequence>